<reference evidence="1 2" key="1">
    <citation type="journal article" date="2021" name="BMC Genomics">
        <title>Datura genome reveals duplications of psychoactive alkaloid biosynthetic genes and high mutation rate following tissue culture.</title>
        <authorList>
            <person name="Rajewski A."/>
            <person name="Carter-House D."/>
            <person name="Stajich J."/>
            <person name="Litt A."/>
        </authorList>
    </citation>
    <scope>NUCLEOTIDE SEQUENCE [LARGE SCALE GENOMIC DNA]</scope>
    <source>
        <strain evidence="1">AR-01</strain>
    </source>
</reference>
<organism evidence="1 2">
    <name type="scientific">Datura stramonium</name>
    <name type="common">Jimsonweed</name>
    <name type="synonym">Common thornapple</name>
    <dbReference type="NCBI Taxonomy" id="4076"/>
    <lineage>
        <taxon>Eukaryota</taxon>
        <taxon>Viridiplantae</taxon>
        <taxon>Streptophyta</taxon>
        <taxon>Embryophyta</taxon>
        <taxon>Tracheophyta</taxon>
        <taxon>Spermatophyta</taxon>
        <taxon>Magnoliopsida</taxon>
        <taxon>eudicotyledons</taxon>
        <taxon>Gunneridae</taxon>
        <taxon>Pentapetalae</taxon>
        <taxon>asterids</taxon>
        <taxon>lamiids</taxon>
        <taxon>Solanales</taxon>
        <taxon>Solanaceae</taxon>
        <taxon>Solanoideae</taxon>
        <taxon>Datureae</taxon>
        <taxon>Datura</taxon>
    </lineage>
</organism>
<dbReference type="EMBL" id="JACEIK010004417">
    <property type="protein sequence ID" value="MCD9645395.1"/>
    <property type="molecule type" value="Genomic_DNA"/>
</dbReference>
<accession>A0ABS8VDP8</accession>
<evidence type="ECO:0000313" key="1">
    <source>
        <dbReference type="EMBL" id="MCD9645395.1"/>
    </source>
</evidence>
<gene>
    <name evidence="1" type="ORF">HAX54_034272</name>
</gene>
<feature type="non-terminal residue" evidence="1">
    <location>
        <position position="1"/>
    </location>
</feature>
<name>A0ABS8VDP8_DATST</name>
<comment type="caution">
    <text evidence="1">The sequence shown here is derived from an EMBL/GenBank/DDBJ whole genome shotgun (WGS) entry which is preliminary data.</text>
</comment>
<evidence type="ECO:0000313" key="2">
    <source>
        <dbReference type="Proteomes" id="UP000823775"/>
    </source>
</evidence>
<sequence>PKPLSPKEEQAQLRRRGNSPLQLETLQLLQLKPKRTVELLIEKDKLDVLENEPYTFDYRPMALKQWDPEF</sequence>
<keyword evidence="2" id="KW-1185">Reference proteome</keyword>
<proteinExistence type="predicted"/>
<protein>
    <submittedName>
        <fullName evidence="1">Uncharacterized protein</fullName>
    </submittedName>
</protein>
<dbReference type="Proteomes" id="UP000823775">
    <property type="component" value="Unassembled WGS sequence"/>
</dbReference>